<dbReference type="RefSeq" id="WP_146578725.1">
    <property type="nucleotide sequence ID" value="NZ_SJPM01000006.1"/>
</dbReference>
<proteinExistence type="predicted"/>
<keyword evidence="2" id="KW-1185">Reference proteome</keyword>
<dbReference type="Proteomes" id="UP000316213">
    <property type="component" value="Unassembled WGS sequence"/>
</dbReference>
<organism evidence="1 2">
    <name type="scientific">Neorhodopirellula pilleata</name>
    <dbReference type="NCBI Taxonomy" id="2714738"/>
    <lineage>
        <taxon>Bacteria</taxon>
        <taxon>Pseudomonadati</taxon>
        <taxon>Planctomycetota</taxon>
        <taxon>Planctomycetia</taxon>
        <taxon>Pirellulales</taxon>
        <taxon>Pirellulaceae</taxon>
        <taxon>Neorhodopirellula</taxon>
    </lineage>
</organism>
<dbReference type="AlphaFoldDB" id="A0A5C6A8R3"/>
<dbReference type="EMBL" id="SJPM01000006">
    <property type="protein sequence ID" value="TWT95698.1"/>
    <property type="molecule type" value="Genomic_DNA"/>
</dbReference>
<dbReference type="Gene3D" id="1.25.40.10">
    <property type="entry name" value="Tetratricopeptide repeat domain"/>
    <property type="match status" value="2"/>
</dbReference>
<dbReference type="SUPFAM" id="SSF48452">
    <property type="entry name" value="TPR-like"/>
    <property type="match status" value="2"/>
</dbReference>
<name>A0A5C6A8R3_9BACT</name>
<gene>
    <name evidence="1" type="ORF">Pla100_33400</name>
</gene>
<dbReference type="OrthoDB" id="236867at2"/>
<sequence>MIRISNLILLFVVVSCLGCQSGSPDPPKLDSTLARSSEAGRIAYAEGDVDAAIAEYRDAIHRAWLMDDPYEAGTNAYNLAACLITIGDDERAQDWLIDARAELTRANSSVAYTWLLQAKIAQEAGHWTEALSMIDRAACSPPPCDSDDSGCCCNGNDACDDRCVYQIPCVGDKFRKKDEIAECEDDFRAQVHLAKARVAAELGDIPTALCHYAKACEIAKEVCSEDLQAELQNVAAMIHLAKEEYLQAAWHFDKEAKHSRLAKNYRVISGALELAAAAYSEAGQYQLAADRLSRVARIWFGRGDMDRAWKHLNHASELVNRAGCDATSIRLSLLADEIQQVVGGDLSLDDSLNNESLIEQPLACRRVD</sequence>
<evidence type="ECO:0008006" key="3">
    <source>
        <dbReference type="Google" id="ProtNLM"/>
    </source>
</evidence>
<reference evidence="1 2" key="1">
    <citation type="submission" date="2019-02" db="EMBL/GenBank/DDBJ databases">
        <title>Deep-cultivation of Planctomycetes and their phenomic and genomic characterization uncovers novel biology.</title>
        <authorList>
            <person name="Wiegand S."/>
            <person name="Jogler M."/>
            <person name="Boedeker C."/>
            <person name="Pinto D."/>
            <person name="Vollmers J."/>
            <person name="Rivas-Marin E."/>
            <person name="Kohn T."/>
            <person name="Peeters S.H."/>
            <person name="Heuer A."/>
            <person name="Rast P."/>
            <person name="Oberbeckmann S."/>
            <person name="Bunk B."/>
            <person name="Jeske O."/>
            <person name="Meyerdierks A."/>
            <person name="Storesund J.E."/>
            <person name="Kallscheuer N."/>
            <person name="Luecker S."/>
            <person name="Lage O.M."/>
            <person name="Pohl T."/>
            <person name="Merkel B.J."/>
            <person name="Hornburger P."/>
            <person name="Mueller R.-W."/>
            <person name="Bruemmer F."/>
            <person name="Labrenz M."/>
            <person name="Spormann A.M."/>
            <person name="Op Den Camp H."/>
            <person name="Overmann J."/>
            <person name="Amann R."/>
            <person name="Jetten M.S.M."/>
            <person name="Mascher T."/>
            <person name="Medema M.H."/>
            <person name="Devos D.P."/>
            <person name="Kaster A.-K."/>
            <person name="Ovreas L."/>
            <person name="Rohde M."/>
            <person name="Galperin M.Y."/>
            <person name="Jogler C."/>
        </authorList>
    </citation>
    <scope>NUCLEOTIDE SEQUENCE [LARGE SCALE GENOMIC DNA]</scope>
    <source>
        <strain evidence="1 2">Pla100</strain>
    </source>
</reference>
<evidence type="ECO:0000313" key="1">
    <source>
        <dbReference type="EMBL" id="TWT95698.1"/>
    </source>
</evidence>
<protein>
    <recommendedName>
        <fullName evidence="3">Tetratricopeptide repeat protein</fullName>
    </recommendedName>
</protein>
<dbReference type="InterPro" id="IPR011990">
    <property type="entry name" value="TPR-like_helical_dom_sf"/>
</dbReference>
<comment type="caution">
    <text evidence="1">The sequence shown here is derived from an EMBL/GenBank/DDBJ whole genome shotgun (WGS) entry which is preliminary data.</text>
</comment>
<dbReference type="PROSITE" id="PS51257">
    <property type="entry name" value="PROKAR_LIPOPROTEIN"/>
    <property type="match status" value="1"/>
</dbReference>
<accession>A0A5C6A8R3</accession>
<evidence type="ECO:0000313" key="2">
    <source>
        <dbReference type="Proteomes" id="UP000316213"/>
    </source>
</evidence>